<dbReference type="SUPFAM" id="SSF54534">
    <property type="entry name" value="FKBP-like"/>
    <property type="match status" value="1"/>
</dbReference>
<protein>
    <recommendedName>
        <fullName evidence="5">Peptidyl-prolyl cis-trans isomerase</fullName>
        <ecNumber evidence="5">5.2.1.8</ecNumber>
    </recommendedName>
</protein>
<evidence type="ECO:0000256" key="5">
    <source>
        <dbReference type="RuleBase" id="RU003915"/>
    </source>
</evidence>
<dbReference type="PROSITE" id="PS51257">
    <property type="entry name" value="PROKAR_LIPOPROTEIN"/>
    <property type="match status" value="1"/>
</dbReference>
<evidence type="ECO:0000256" key="1">
    <source>
        <dbReference type="ARBA" id="ARBA00000971"/>
    </source>
</evidence>
<keyword evidence="3 4" id="KW-0413">Isomerase</keyword>
<keyword evidence="8" id="KW-1185">Reference proteome</keyword>
<dbReference type="InterPro" id="IPR001179">
    <property type="entry name" value="PPIase_FKBP_dom"/>
</dbReference>
<evidence type="ECO:0000259" key="6">
    <source>
        <dbReference type="PROSITE" id="PS50059"/>
    </source>
</evidence>
<dbReference type="PROSITE" id="PS50059">
    <property type="entry name" value="FKBP_PPIASE"/>
    <property type="match status" value="1"/>
</dbReference>
<reference evidence="8" key="1">
    <citation type="journal article" date="2019" name="Int. J. Syst. Evol. Microbiol.">
        <title>The Global Catalogue of Microorganisms (GCM) 10K type strain sequencing project: providing services to taxonomists for standard genome sequencing and annotation.</title>
        <authorList>
            <consortium name="The Broad Institute Genomics Platform"/>
            <consortium name="The Broad Institute Genome Sequencing Center for Infectious Disease"/>
            <person name="Wu L."/>
            <person name="Ma J."/>
        </authorList>
    </citation>
    <scope>NUCLEOTIDE SEQUENCE [LARGE SCALE GENOMIC DNA]</scope>
    <source>
        <strain evidence="8">CECT 7706</strain>
    </source>
</reference>
<organism evidence="7 8">
    <name type="scientific">Cyclobacterium jeungdonense</name>
    <dbReference type="NCBI Taxonomy" id="708087"/>
    <lineage>
        <taxon>Bacteria</taxon>
        <taxon>Pseudomonadati</taxon>
        <taxon>Bacteroidota</taxon>
        <taxon>Cytophagia</taxon>
        <taxon>Cytophagales</taxon>
        <taxon>Cyclobacteriaceae</taxon>
        <taxon>Cyclobacterium</taxon>
    </lineage>
</organism>
<dbReference type="Gene3D" id="3.10.50.40">
    <property type="match status" value="1"/>
</dbReference>
<dbReference type="EC" id="5.2.1.8" evidence="5"/>
<comment type="catalytic activity">
    <reaction evidence="1 4 5">
        <text>[protein]-peptidylproline (omega=180) = [protein]-peptidylproline (omega=0)</text>
        <dbReference type="Rhea" id="RHEA:16237"/>
        <dbReference type="Rhea" id="RHEA-COMP:10747"/>
        <dbReference type="Rhea" id="RHEA-COMP:10748"/>
        <dbReference type="ChEBI" id="CHEBI:83833"/>
        <dbReference type="ChEBI" id="CHEBI:83834"/>
        <dbReference type="EC" id="5.2.1.8"/>
    </reaction>
</comment>
<dbReference type="Pfam" id="PF00254">
    <property type="entry name" value="FKBP_C"/>
    <property type="match status" value="1"/>
</dbReference>
<accession>A0ABT8CA14</accession>
<evidence type="ECO:0000313" key="7">
    <source>
        <dbReference type="EMBL" id="MDN3689633.1"/>
    </source>
</evidence>
<keyword evidence="2 4" id="KW-0697">Rotamase</keyword>
<comment type="caution">
    <text evidence="7">The sequence shown here is derived from an EMBL/GenBank/DDBJ whole genome shotgun (WGS) entry which is preliminary data.</text>
</comment>
<name>A0ABT8CA14_9BACT</name>
<dbReference type="RefSeq" id="WP_163385372.1">
    <property type="nucleotide sequence ID" value="NZ_JAUFQS010000041.1"/>
</dbReference>
<dbReference type="PANTHER" id="PTHR10516:SF443">
    <property type="entry name" value="FK506-BINDING PROTEIN 59-RELATED"/>
    <property type="match status" value="1"/>
</dbReference>
<evidence type="ECO:0000256" key="3">
    <source>
        <dbReference type="ARBA" id="ARBA00023235"/>
    </source>
</evidence>
<evidence type="ECO:0000256" key="2">
    <source>
        <dbReference type="ARBA" id="ARBA00023110"/>
    </source>
</evidence>
<dbReference type="EMBL" id="JAUFQS010000041">
    <property type="protein sequence ID" value="MDN3689633.1"/>
    <property type="molecule type" value="Genomic_DNA"/>
</dbReference>
<gene>
    <name evidence="7" type="ORF">QWZ15_17545</name>
</gene>
<dbReference type="InterPro" id="IPR046357">
    <property type="entry name" value="PPIase_dom_sf"/>
</dbReference>
<dbReference type="Proteomes" id="UP001236663">
    <property type="component" value="Unassembled WGS sequence"/>
</dbReference>
<sequence>MRKSIFILALLPVLGTISSCISDEENLDVVFEQDLQKIEEYIQTVETEYTRRETIEETGIVLLFTEEVESEELPQVRDTLAVNYTGMLTDGTVFDTSIEQVAQANDVFNPNRTYEPFEIVLGMSNVINGWHWALSQMKEGEKAIALIPSSYAYGSQANGPIPANSVLVFELDLLEVRPYQP</sequence>
<feature type="domain" description="PPIase FKBP-type" evidence="6">
    <location>
        <begin position="77"/>
        <end position="177"/>
    </location>
</feature>
<comment type="similarity">
    <text evidence="5">Belongs to the FKBP-type PPIase family.</text>
</comment>
<proteinExistence type="inferred from homology"/>
<dbReference type="GO" id="GO:0003755">
    <property type="term" value="F:peptidyl-prolyl cis-trans isomerase activity"/>
    <property type="evidence" value="ECO:0007669"/>
    <property type="project" value="UniProtKB-EC"/>
</dbReference>
<dbReference type="InterPro" id="IPR050689">
    <property type="entry name" value="FKBP-type_PPIase"/>
</dbReference>
<evidence type="ECO:0000256" key="4">
    <source>
        <dbReference type="PROSITE-ProRule" id="PRU00277"/>
    </source>
</evidence>
<dbReference type="PANTHER" id="PTHR10516">
    <property type="entry name" value="PEPTIDYL-PROLYL CIS-TRANS ISOMERASE"/>
    <property type="match status" value="1"/>
</dbReference>
<evidence type="ECO:0000313" key="8">
    <source>
        <dbReference type="Proteomes" id="UP001236663"/>
    </source>
</evidence>